<reference evidence="3" key="1">
    <citation type="submission" date="2019-01" db="EMBL/GenBank/DDBJ databases">
        <title>Gri0909 isolated from a small marine red alga.</title>
        <authorList>
            <person name="Kim J."/>
            <person name="Jeong S.E."/>
            <person name="Jeon C.O."/>
        </authorList>
    </citation>
    <scope>NUCLEOTIDE SEQUENCE [LARGE SCALE GENOMIC DNA]</scope>
    <source>
        <strain evidence="3">Gri0909</strain>
    </source>
</reference>
<dbReference type="AlphaFoldDB" id="A0A3S2W5M4"/>
<dbReference type="Gene3D" id="3.30.750.24">
    <property type="entry name" value="STAS domain"/>
    <property type="match status" value="1"/>
</dbReference>
<evidence type="ECO:0000313" key="3">
    <source>
        <dbReference type="Proteomes" id="UP000287447"/>
    </source>
</evidence>
<dbReference type="InterPro" id="IPR052746">
    <property type="entry name" value="MlaB_ABC_Transporter"/>
</dbReference>
<dbReference type="Proteomes" id="UP000287447">
    <property type="component" value="Unassembled WGS sequence"/>
</dbReference>
<protein>
    <submittedName>
        <fullName evidence="2">STAS domain-containing protein</fullName>
    </submittedName>
</protein>
<evidence type="ECO:0000259" key="1">
    <source>
        <dbReference type="PROSITE" id="PS50801"/>
    </source>
</evidence>
<organism evidence="2 3">
    <name type="scientific">Hwanghaeella grinnelliae</name>
    <dbReference type="NCBI Taxonomy" id="2500179"/>
    <lineage>
        <taxon>Bacteria</taxon>
        <taxon>Pseudomonadati</taxon>
        <taxon>Pseudomonadota</taxon>
        <taxon>Alphaproteobacteria</taxon>
        <taxon>Rhodospirillales</taxon>
        <taxon>Rhodospirillaceae</taxon>
        <taxon>Hwanghaeella</taxon>
    </lineage>
</organism>
<feature type="domain" description="STAS" evidence="1">
    <location>
        <begin position="8"/>
        <end position="110"/>
    </location>
</feature>
<dbReference type="Pfam" id="PF13466">
    <property type="entry name" value="STAS_2"/>
    <property type="match status" value="1"/>
</dbReference>
<dbReference type="SUPFAM" id="SSF52091">
    <property type="entry name" value="SpoIIaa-like"/>
    <property type="match status" value="1"/>
</dbReference>
<dbReference type="InterPro" id="IPR002645">
    <property type="entry name" value="STAS_dom"/>
</dbReference>
<name>A0A3S2W5M4_9PROT</name>
<dbReference type="EMBL" id="SADE01000001">
    <property type="protein sequence ID" value="RVU37770.1"/>
    <property type="molecule type" value="Genomic_DNA"/>
</dbReference>
<sequence>MVSVAQKSNKKSKSSEAAAELLLPVTMDISEAVGLKKALMLAVDSDRDLNLDASDVERMSAACAQVLIAADRDVEERGHRVRMTGASTVMQSAMTELGLGQLMEKWSPDK</sequence>
<dbReference type="PANTHER" id="PTHR35849">
    <property type="entry name" value="BLR2341 PROTEIN"/>
    <property type="match status" value="1"/>
</dbReference>
<keyword evidence="3" id="KW-1185">Reference proteome</keyword>
<proteinExistence type="predicted"/>
<dbReference type="PANTHER" id="PTHR35849:SF2">
    <property type="entry name" value="BLR2341 PROTEIN"/>
    <property type="match status" value="1"/>
</dbReference>
<gene>
    <name evidence="2" type="ORF">EOI86_00230</name>
</gene>
<dbReference type="InterPro" id="IPR036513">
    <property type="entry name" value="STAS_dom_sf"/>
</dbReference>
<dbReference type="InterPro" id="IPR058548">
    <property type="entry name" value="MlaB-like_STAS"/>
</dbReference>
<evidence type="ECO:0000313" key="2">
    <source>
        <dbReference type="EMBL" id="RVU37770.1"/>
    </source>
</evidence>
<comment type="caution">
    <text evidence="2">The sequence shown here is derived from an EMBL/GenBank/DDBJ whole genome shotgun (WGS) entry which is preliminary data.</text>
</comment>
<accession>A0A3S2W5M4</accession>
<dbReference type="PROSITE" id="PS50801">
    <property type="entry name" value="STAS"/>
    <property type="match status" value="1"/>
</dbReference>